<dbReference type="InterPro" id="IPR027417">
    <property type="entry name" value="P-loop_NTPase"/>
</dbReference>
<evidence type="ECO:0000313" key="2">
    <source>
        <dbReference type="EMBL" id="MCC2118533.1"/>
    </source>
</evidence>
<dbReference type="InterPro" id="IPR003959">
    <property type="entry name" value="ATPase_AAA_core"/>
</dbReference>
<keyword evidence="2" id="KW-0547">Nucleotide-binding</keyword>
<dbReference type="AlphaFoldDB" id="A0AAE3A122"/>
<feature type="domain" description="ATPase AAA-type core" evidence="1">
    <location>
        <begin position="46"/>
        <end position="360"/>
    </location>
</feature>
<keyword evidence="3" id="KW-1185">Reference proteome</keyword>
<dbReference type="GO" id="GO:0005524">
    <property type="term" value="F:ATP binding"/>
    <property type="evidence" value="ECO:0007669"/>
    <property type="project" value="UniProtKB-KW"/>
</dbReference>
<dbReference type="Pfam" id="PF13304">
    <property type="entry name" value="AAA_21"/>
    <property type="match status" value="1"/>
</dbReference>
<dbReference type="GO" id="GO:0016887">
    <property type="term" value="F:ATP hydrolysis activity"/>
    <property type="evidence" value="ECO:0007669"/>
    <property type="project" value="InterPro"/>
</dbReference>
<dbReference type="PANTHER" id="PTHR40396:SF1">
    <property type="entry name" value="ATPASE AAA-TYPE CORE DOMAIN-CONTAINING PROTEIN"/>
    <property type="match status" value="1"/>
</dbReference>
<dbReference type="EMBL" id="JAJEPV010000005">
    <property type="protein sequence ID" value="MCC2118533.1"/>
    <property type="molecule type" value="Genomic_DNA"/>
</dbReference>
<keyword evidence="2" id="KW-0067">ATP-binding</keyword>
<sequence>MLIQYSVKNYKSIKDEIIINFTAMQKNVEADKLLSDELGSSVYRCVGLVGPNASGKSNIINSLFFALKFINSTIERKEKSKINIEMFMLDKDSREDGSSFEFIFCENNIKYVYGFTIDTERVLEEYLLAYYSKKATTLFERDVNNTPEYNFRGNDVKVQNEIAQKTNSNRLYLPVAAEWGYEKIKTPYKWFEKMFRQYGDMNISQVIADVVKDSSQKDMLLEALSKADFNIKDIYVKNKKIEKQHRDAMLQFLTNMLGEGEVSEDLIPEDRPVIWITHASKSGETFDIEINDDSAGTSDIIDNIAEMLFINKEGGLFIEDELGRNYHTKLTEYFIELFNNKVNCGKAQLFFSTHDTKILNLLNPEQIYLVDKDEDGATYVKLLDDYLIREKDNIELGYLKGRYGAVPNIKE</sequence>
<dbReference type="Gene3D" id="3.40.50.300">
    <property type="entry name" value="P-loop containing nucleotide triphosphate hydrolases"/>
    <property type="match status" value="1"/>
</dbReference>
<dbReference type="PANTHER" id="PTHR40396">
    <property type="entry name" value="ATPASE-LIKE PROTEIN"/>
    <property type="match status" value="1"/>
</dbReference>
<dbReference type="SUPFAM" id="SSF52540">
    <property type="entry name" value="P-loop containing nucleoside triphosphate hydrolases"/>
    <property type="match status" value="1"/>
</dbReference>
<accession>A0AAE3A122</accession>
<protein>
    <submittedName>
        <fullName evidence="2">ATP-binding protein</fullName>
    </submittedName>
</protein>
<organism evidence="2 3">
    <name type="scientific">Waltera acetigignens</name>
    <dbReference type="NCBI Taxonomy" id="2981769"/>
    <lineage>
        <taxon>Bacteria</taxon>
        <taxon>Bacillati</taxon>
        <taxon>Bacillota</taxon>
        <taxon>Clostridia</taxon>
        <taxon>Lachnospirales</taxon>
        <taxon>Lachnospiraceae</taxon>
        <taxon>Waltera</taxon>
    </lineage>
</organism>
<evidence type="ECO:0000259" key="1">
    <source>
        <dbReference type="Pfam" id="PF13304"/>
    </source>
</evidence>
<proteinExistence type="predicted"/>
<gene>
    <name evidence="2" type="ORF">LKD75_02825</name>
</gene>
<dbReference type="RefSeq" id="WP_227732360.1">
    <property type="nucleotide sequence ID" value="NZ_JAJEPV010000005.1"/>
</dbReference>
<name>A0AAE3A122_9FIRM</name>
<comment type="caution">
    <text evidence="2">The sequence shown here is derived from an EMBL/GenBank/DDBJ whole genome shotgun (WGS) entry which is preliminary data.</text>
</comment>
<reference evidence="2 3" key="1">
    <citation type="submission" date="2021-10" db="EMBL/GenBank/DDBJ databases">
        <title>Anaerobic single-cell dispensing facilitates the cultivation of human gut bacteria.</title>
        <authorList>
            <person name="Afrizal A."/>
        </authorList>
    </citation>
    <scope>NUCLEOTIDE SEQUENCE [LARGE SCALE GENOMIC DNA]</scope>
    <source>
        <strain evidence="2 3">CLA-AA-H273</strain>
    </source>
</reference>
<evidence type="ECO:0000313" key="3">
    <source>
        <dbReference type="Proteomes" id="UP001197795"/>
    </source>
</evidence>
<dbReference type="Proteomes" id="UP001197795">
    <property type="component" value="Unassembled WGS sequence"/>
</dbReference>